<dbReference type="SMART" id="SM00641">
    <property type="entry name" value="Glyco_25"/>
    <property type="match status" value="1"/>
</dbReference>
<name>A0ABW5NRM0_9FLAO</name>
<evidence type="ECO:0000256" key="1">
    <source>
        <dbReference type="ARBA" id="ARBA00010646"/>
    </source>
</evidence>
<reference evidence="5" key="1">
    <citation type="journal article" date="2019" name="Int. J. Syst. Evol. Microbiol.">
        <title>The Global Catalogue of Microorganisms (GCM) 10K type strain sequencing project: providing services to taxonomists for standard genome sequencing and annotation.</title>
        <authorList>
            <consortium name="The Broad Institute Genomics Platform"/>
            <consortium name="The Broad Institute Genome Sequencing Center for Infectious Disease"/>
            <person name="Wu L."/>
            <person name="Ma J."/>
        </authorList>
    </citation>
    <scope>NUCLEOTIDE SEQUENCE [LARGE SCALE GENOMIC DNA]</scope>
    <source>
        <strain evidence="5">KCTC 42107</strain>
    </source>
</reference>
<dbReference type="GO" id="GO:0016787">
    <property type="term" value="F:hydrolase activity"/>
    <property type="evidence" value="ECO:0007669"/>
    <property type="project" value="UniProtKB-KW"/>
</dbReference>
<dbReference type="SUPFAM" id="SSF51445">
    <property type="entry name" value="(Trans)glycosidases"/>
    <property type="match status" value="1"/>
</dbReference>
<evidence type="ECO:0000313" key="5">
    <source>
        <dbReference type="Proteomes" id="UP001597480"/>
    </source>
</evidence>
<dbReference type="PROSITE" id="PS51904">
    <property type="entry name" value="GLYCOSYL_HYDROL_F25_2"/>
    <property type="match status" value="1"/>
</dbReference>
<dbReference type="RefSeq" id="WP_379819820.1">
    <property type="nucleotide sequence ID" value="NZ_JBHUMD010000005.1"/>
</dbReference>
<protein>
    <submittedName>
        <fullName evidence="4">Glycoside hydrolase family 25 protein</fullName>
    </submittedName>
</protein>
<gene>
    <name evidence="4" type="ORF">ACFSR3_03955</name>
</gene>
<comment type="caution">
    <text evidence="4">The sequence shown here is derived from an EMBL/GenBank/DDBJ whole genome shotgun (WGS) entry which is preliminary data.</text>
</comment>
<dbReference type="Gene3D" id="3.20.20.80">
    <property type="entry name" value="Glycosidases"/>
    <property type="match status" value="1"/>
</dbReference>
<comment type="similarity">
    <text evidence="1">Belongs to the glycosyl hydrolase 25 family.</text>
</comment>
<dbReference type="InterPro" id="IPR002053">
    <property type="entry name" value="Glyco_hydro_25"/>
</dbReference>
<dbReference type="PANTHER" id="PTHR34135:SF2">
    <property type="entry name" value="LYSOZYME"/>
    <property type="match status" value="1"/>
</dbReference>
<keyword evidence="5" id="KW-1185">Reference proteome</keyword>
<keyword evidence="3" id="KW-0326">Glycosidase</keyword>
<evidence type="ECO:0000256" key="2">
    <source>
        <dbReference type="ARBA" id="ARBA00022801"/>
    </source>
</evidence>
<evidence type="ECO:0000256" key="3">
    <source>
        <dbReference type="ARBA" id="ARBA00023295"/>
    </source>
</evidence>
<dbReference type="Pfam" id="PF01183">
    <property type="entry name" value="Glyco_hydro_25"/>
    <property type="match status" value="1"/>
</dbReference>
<dbReference type="InterPro" id="IPR018077">
    <property type="entry name" value="Glyco_hydro_fam25_subgr"/>
</dbReference>
<dbReference type="EMBL" id="JBHUMD010000005">
    <property type="protein sequence ID" value="MFD2601198.1"/>
    <property type="molecule type" value="Genomic_DNA"/>
</dbReference>
<sequence length="286" mass="33680">MKRQPSKPVRRTKSRKNSKKITQGTILKYSALLLFCGFLVAMAYQYRHGFLYWLGFKTDKRVEALSKEERKIENLRIYEIVERHKEKVFGIDVSHYQDKIDWETLRNNNDEFPLGFVFVRATAGKNKVDGEFRNNWIGAKEQGYLRGAYHYYRPDENSLKQADNFIKNVTLSKGDLPPVLDIEKIPNGQSLDSLQVGLKRWLDKVEDHYGMKPIIYSGESFYTDFLKEEFEGYDLWVASYSFFEDEIRNDWLIWQFTDKGELKGIKGMIDVDIYNGNMEGLKRLCK</sequence>
<proteinExistence type="inferred from homology"/>
<dbReference type="Proteomes" id="UP001597480">
    <property type="component" value="Unassembled WGS sequence"/>
</dbReference>
<organism evidence="4 5">
    <name type="scientific">Flavobacterium suzhouense</name>
    <dbReference type="NCBI Taxonomy" id="1529638"/>
    <lineage>
        <taxon>Bacteria</taxon>
        <taxon>Pseudomonadati</taxon>
        <taxon>Bacteroidota</taxon>
        <taxon>Flavobacteriia</taxon>
        <taxon>Flavobacteriales</taxon>
        <taxon>Flavobacteriaceae</taxon>
        <taxon>Flavobacterium</taxon>
    </lineage>
</organism>
<dbReference type="PANTHER" id="PTHR34135">
    <property type="entry name" value="LYSOZYME"/>
    <property type="match status" value="1"/>
</dbReference>
<keyword evidence="2 4" id="KW-0378">Hydrolase</keyword>
<accession>A0ABW5NRM0</accession>
<dbReference type="InterPro" id="IPR017853">
    <property type="entry name" value="GH"/>
</dbReference>
<evidence type="ECO:0000313" key="4">
    <source>
        <dbReference type="EMBL" id="MFD2601198.1"/>
    </source>
</evidence>